<reference evidence="3" key="1">
    <citation type="submission" date="2023-04" db="EMBL/GenBank/DDBJ databases">
        <title>Black Yeasts Isolated from many extreme environments.</title>
        <authorList>
            <person name="Coleine C."/>
            <person name="Stajich J.E."/>
            <person name="Selbmann L."/>
        </authorList>
    </citation>
    <scope>NUCLEOTIDE SEQUENCE</scope>
    <source>
        <strain evidence="3">CCFEE 5312</strain>
    </source>
</reference>
<dbReference type="GO" id="GO:0034198">
    <property type="term" value="P:cellular response to amino acid starvation"/>
    <property type="evidence" value="ECO:0007669"/>
    <property type="project" value="TreeGrafter"/>
</dbReference>
<feature type="region of interest" description="Disordered" evidence="2">
    <location>
        <begin position="847"/>
        <end position="898"/>
    </location>
</feature>
<feature type="compositionally biased region" description="Basic and acidic residues" evidence="2">
    <location>
        <begin position="561"/>
        <end position="574"/>
    </location>
</feature>
<dbReference type="Proteomes" id="UP001271007">
    <property type="component" value="Unassembled WGS sequence"/>
</dbReference>
<proteinExistence type="predicted"/>
<feature type="region of interest" description="Disordered" evidence="2">
    <location>
        <begin position="1010"/>
        <end position="1038"/>
    </location>
</feature>
<accession>A0AAJ0GF75</accession>
<dbReference type="GO" id="GO:0035859">
    <property type="term" value="C:Seh1-associated complex"/>
    <property type="evidence" value="ECO:0007669"/>
    <property type="project" value="TreeGrafter"/>
</dbReference>
<feature type="compositionally biased region" description="Polar residues" evidence="2">
    <location>
        <begin position="435"/>
        <end position="446"/>
    </location>
</feature>
<feature type="region of interest" description="Disordered" evidence="2">
    <location>
        <begin position="553"/>
        <end position="578"/>
    </location>
</feature>
<feature type="compositionally biased region" description="Polar residues" evidence="2">
    <location>
        <begin position="494"/>
        <end position="503"/>
    </location>
</feature>
<dbReference type="InterPro" id="IPR001680">
    <property type="entry name" value="WD40_rpt"/>
</dbReference>
<organism evidence="3 4">
    <name type="scientific">Extremus antarcticus</name>
    <dbReference type="NCBI Taxonomy" id="702011"/>
    <lineage>
        <taxon>Eukaryota</taxon>
        <taxon>Fungi</taxon>
        <taxon>Dikarya</taxon>
        <taxon>Ascomycota</taxon>
        <taxon>Pezizomycotina</taxon>
        <taxon>Dothideomycetes</taxon>
        <taxon>Dothideomycetidae</taxon>
        <taxon>Mycosphaerellales</taxon>
        <taxon>Extremaceae</taxon>
        <taxon>Extremus</taxon>
    </lineage>
</organism>
<dbReference type="Gene3D" id="2.130.10.10">
    <property type="entry name" value="YVTN repeat-like/Quinoprotein amine dehydrogenase"/>
    <property type="match status" value="1"/>
</dbReference>
<dbReference type="PANTHER" id="PTHR46170:SF1">
    <property type="entry name" value="GATOR COMPLEX PROTEIN WDR59"/>
    <property type="match status" value="1"/>
</dbReference>
<keyword evidence="4" id="KW-1185">Reference proteome</keyword>
<feature type="region of interest" description="Disordered" evidence="2">
    <location>
        <begin position="958"/>
        <end position="981"/>
    </location>
</feature>
<dbReference type="GO" id="GO:1904263">
    <property type="term" value="P:positive regulation of TORC1 signaling"/>
    <property type="evidence" value="ECO:0007669"/>
    <property type="project" value="TreeGrafter"/>
</dbReference>
<dbReference type="Pfam" id="PF21720">
    <property type="entry name" value="MIOS_WD40"/>
    <property type="match status" value="1"/>
</dbReference>
<keyword evidence="1" id="KW-0853">WD repeat</keyword>
<dbReference type="EMBL" id="JAWDJX010000006">
    <property type="protein sequence ID" value="KAK3056348.1"/>
    <property type="molecule type" value="Genomic_DNA"/>
</dbReference>
<protein>
    <submittedName>
        <fullName evidence="3">Uncharacterized protein</fullName>
    </submittedName>
</protein>
<feature type="compositionally biased region" description="Polar residues" evidence="2">
    <location>
        <begin position="884"/>
        <end position="895"/>
    </location>
</feature>
<feature type="region of interest" description="Disordered" evidence="2">
    <location>
        <begin position="490"/>
        <end position="511"/>
    </location>
</feature>
<dbReference type="AlphaFoldDB" id="A0AAJ0GF75"/>
<dbReference type="InterPro" id="IPR049567">
    <property type="entry name" value="WDR59-like"/>
</dbReference>
<evidence type="ECO:0000313" key="3">
    <source>
        <dbReference type="EMBL" id="KAK3056348.1"/>
    </source>
</evidence>
<sequence length="1207" mass="131972">MDDDGNWDDEDGYWADDELAAAVINSTFGVYYSNGRLKVVRSGLPEEASLPTEITLKRTSRAKPVLALSDISPNLLAISDGPSVHVYDLSRSYLVCTLSGTGRSITAISWVPDELSKLAVGGIDGSLHFWDIRFPRRPYLRLRAREELCRGIAFRSEYANVFASLHQEHVSIWNLASSSARPVGKIQAKPTGFVSVAWRPGDTGCLAATTRDNKLRLYDALSVLSTAKAGTAASPRDRDDCDDYSENELGMDSLTIHQNAKLDLACPCSRLQWISNDLLLMFAEHDGQALVVEYNEDKHVLTGLWSYQLRPSTIALSVHRVHGTACLAALGQQGSHYHDLPTMILNKLHSGEAPPAVAVAAIPVTKKTEPTILATPTNGKGQTISSSFMKPTPISSLQLTSTSFPNTSRQLQHIRRLSKISAAREKLAAIEEPSVSLQTRSTTSSLELPKPDSEHDSPMPFLSPTIPARRSPQTVIAPLGDSSMELPPLPESSFKSTFAPTTLSDGDDDSDDETFVDVLQGSGTFLPGGINVPLPKACGALFAPNGQLLTFFPPKPRPPVARREVPSADEAERHQPKRRTNKAARLFPTFGNLMGERDDCFGDDSDSDISGDHEMESDLKKPFLEFQLPPSSFHSQNSWLARISPNKPSFNIEEVQSKIKIVVHEIDDVSLPLRTERRLADQYRLLRQGEESGAALCEHNANVAEAAALTDVALIWRLLALLLEDVVPLQVLYGANDNESVLIVAQRAISLLQAEGGLELAMHGKHTGLFGHLRWAGDPFGGPWLVRRIFEWAEIRADVQHLACFAAVLAESDRTERSKHRSAEMSFYRMLPTYDLEYFSDIPTTTSMTRPAAPPIPTLRTRRSTNLSSVYESPAKRHHKSPALSRTPSQPTTPYLDSAFTTPPFAFPPLSRHGSRLSTSGSASPEAHRSSFSAAAKYYAQSITDKFASYGTYGTSPPLKKTGMSASPNNNELSTSLPSGSWSKSVSFATSSTIANTARGSLLSRSYEEPNLEDAYDSDKTIEDSSLPHTPKSANGGVMVTHKNQGAFDDEVSGGAKAPLLPDDLASKARLWVQYYADQLRTWNLLVKATELEKMAHVMHDTPGANTEIGGVGPVRKDSVLKLDACSICTTMMESIEQICLACLHTSHLSCLVDYVIAADDDDFTLRVSLLRACICCGRSEDCVTDREAYFQEEAKFYGSSAMESES</sequence>
<evidence type="ECO:0000256" key="1">
    <source>
        <dbReference type="PROSITE-ProRule" id="PRU00221"/>
    </source>
</evidence>
<feature type="compositionally biased region" description="Polar residues" evidence="2">
    <location>
        <begin position="964"/>
        <end position="981"/>
    </location>
</feature>
<dbReference type="GO" id="GO:0005774">
    <property type="term" value="C:vacuolar membrane"/>
    <property type="evidence" value="ECO:0007669"/>
    <property type="project" value="TreeGrafter"/>
</dbReference>
<gene>
    <name evidence="3" type="ORF">LTR09_002855</name>
</gene>
<dbReference type="InterPro" id="IPR015943">
    <property type="entry name" value="WD40/YVTN_repeat-like_dom_sf"/>
</dbReference>
<dbReference type="GO" id="GO:0035591">
    <property type="term" value="F:signaling adaptor activity"/>
    <property type="evidence" value="ECO:0007669"/>
    <property type="project" value="TreeGrafter"/>
</dbReference>
<dbReference type="PANTHER" id="PTHR46170">
    <property type="entry name" value="GATOR COMPLEX PROTEIN WDR59"/>
    <property type="match status" value="1"/>
</dbReference>
<comment type="caution">
    <text evidence="3">The sequence shown here is derived from an EMBL/GenBank/DDBJ whole genome shotgun (WGS) entry which is preliminary data.</text>
</comment>
<name>A0AAJ0GF75_9PEZI</name>
<dbReference type="SUPFAM" id="SSF50978">
    <property type="entry name" value="WD40 repeat-like"/>
    <property type="match status" value="1"/>
</dbReference>
<dbReference type="PROSITE" id="PS50082">
    <property type="entry name" value="WD_REPEATS_2"/>
    <property type="match status" value="1"/>
</dbReference>
<dbReference type="SMART" id="SM00320">
    <property type="entry name" value="WD40"/>
    <property type="match status" value="3"/>
</dbReference>
<evidence type="ECO:0000256" key="2">
    <source>
        <dbReference type="SAM" id="MobiDB-lite"/>
    </source>
</evidence>
<feature type="region of interest" description="Disordered" evidence="2">
    <location>
        <begin position="433"/>
        <end position="467"/>
    </location>
</feature>
<evidence type="ECO:0000313" key="4">
    <source>
        <dbReference type="Proteomes" id="UP001271007"/>
    </source>
</evidence>
<feature type="repeat" description="WD" evidence="1">
    <location>
        <begin position="98"/>
        <end position="133"/>
    </location>
</feature>
<dbReference type="InterPro" id="IPR036322">
    <property type="entry name" value="WD40_repeat_dom_sf"/>
</dbReference>